<dbReference type="RefSeq" id="WP_188522333.1">
    <property type="nucleotide sequence ID" value="NZ_BMDG01000002.1"/>
</dbReference>
<dbReference type="PROSITE" id="PS51257">
    <property type="entry name" value="PROKAR_LIPOPROTEIN"/>
    <property type="match status" value="1"/>
</dbReference>
<dbReference type="PANTHER" id="PTHR19328">
    <property type="entry name" value="HEDGEHOG-INTERACTING PROTEIN"/>
    <property type="match status" value="1"/>
</dbReference>
<protein>
    <submittedName>
        <fullName evidence="4">Oxidoreductase</fullName>
    </submittedName>
</protein>
<feature type="region of interest" description="Disordered" evidence="1">
    <location>
        <begin position="386"/>
        <end position="408"/>
    </location>
</feature>
<evidence type="ECO:0000313" key="4">
    <source>
        <dbReference type="EMBL" id="GGI05761.1"/>
    </source>
</evidence>
<evidence type="ECO:0000256" key="1">
    <source>
        <dbReference type="SAM" id="MobiDB-lite"/>
    </source>
</evidence>
<dbReference type="Pfam" id="PF07995">
    <property type="entry name" value="GSDH"/>
    <property type="match status" value="1"/>
</dbReference>
<evidence type="ECO:0000313" key="5">
    <source>
        <dbReference type="Proteomes" id="UP000632535"/>
    </source>
</evidence>
<dbReference type="PANTHER" id="PTHR19328:SF13">
    <property type="entry name" value="HIPL1 PROTEIN"/>
    <property type="match status" value="1"/>
</dbReference>
<comment type="caution">
    <text evidence="4">The sequence shown here is derived from an EMBL/GenBank/DDBJ whole genome shotgun (WGS) entry which is preliminary data.</text>
</comment>
<gene>
    <name evidence="4" type="ORF">GCM10007368_07780</name>
</gene>
<organism evidence="4 5">
    <name type="scientific">Isoptericola cucumis</name>
    <dbReference type="NCBI Taxonomy" id="1776856"/>
    <lineage>
        <taxon>Bacteria</taxon>
        <taxon>Bacillati</taxon>
        <taxon>Actinomycetota</taxon>
        <taxon>Actinomycetes</taxon>
        <taxon>Micrococcales</taxon>
        <taxon>Promicromonosporaceae</taxon>
        <taxon>Isoptericola</taxon>
    </lineage>
</organism>
<feature type="region of interest" description="Disordered" evidence="1">
    <location>
        <begin position="332"/>
        <end position="356"/>
    </location>
</feature>
<dbReference type="InterPro" id="IPR011041">
    <property type="entry name" value="Quinoprot_gluc/sorb_DH_b-prop"/>
</dbReference>
<accession>A0ABQ2B1R8</accession>
<feature type="compositionally biased region" description="Basic and acidic residues" evidence="1">
    <location>
        <begin position="344"/>
        <end position="353"/>
    </location>
</feature>
<feature type="domain" description="Glucose/Sorbosone dehydrogenase" evidence="3">
    <location>
        <begin position="62"/>
        <end position="330"/>
    </location>
</feature>
<dbReference type="EMBL" id="BMDG01000002">
    <property type="protein sequence ID" value="GGI05761.1"/>
    <property type="molecule type" value="Genomic_DNA"/>
</dbReference>
<feature type="compositionally biased region" description="Basic and acidic residues" evidence="1">
    <location>
        <begin position="393"/>
        <end position="408"/>
    </location>
</feature>
<name>A0ABQ2B1R8_9MICO</name>
<dbReference type="InterPro" id="IPR012938">
    <property type="entry name" value="Glc/Sorbosone_DH"/>
</dbReference>
<feature type="region of interest" description="Disordered" evidence="1">
    <location>
        <begin position="22"/>
        <end position="51"/>
    </location>
</feature>
<feature type="chain" id="PRO_5047438214" evidence="2">
    <location>
        <begin position="20"/>
        <end position="408"/>
    </location>
</feature>
<keyword evidence="2" id="KW-0732">Signal</keyword>
<dbReference type="Gene3D" id="2.120.10.30">
    <property type="entry name" value="TolB, C-terminal domain"/>
    <property type="match status" value="1"/>
</dbReference>
<keyword evidence="5" id="KW-1185">Reference proteome</keyword>
<dbReference type="Proteomes" id="UP000632535">
    <property type="component" value="Unassembled WGS sequence"/>
</dbReference>
<feature type="signal peptide" evidence="2">
    <location>
        <begin position="1"/>
        <end position="19"/>
    </location>
</feature>
<sequence>MTRTRRHGTVVAAAVLALAAGCTSPGPPPEDRMLLPTSGQPQPTLEPREQPRAAVTGVVDGLDVPWGLAALPDEHLLVSLRDAARLVIVDLATGTTTPVTGPGAERLAAETVPGGEAGLLGVAVAPQGAERPGEVFVYRTGADDNAVLRGTLDGTELGELTPVVEGIPRAANHDGGVLAFGPDGHLYVGTGDAADTANAQDPGSLGGKILRMTPDGEPAPGNPEPGSPVWSSGHRNVQGLGWDPDGRMFASEFGQNTWDELNVIVAGGNYGWPDAEGPSGSGGSGGDLVDPVAWWTPAEASPSGLTVTADAVYLAGLRGETLWRVPFLETADETADESADETADVERDGDHAGLGRPQALLRGELGRLRNVGAVAATDRTGLWLLTSNTDGRGSPREDDDRLVHVTLG</sequence>
<proteinExistence type="predicted"/>
<dbReference type="InterPro" id="IPR011042">
    <property type="entry name" value="6-blade_b-propeller_TolB-like"/>
</dbReference>
<dbReference type="SUPFAM" id="SSF50952">
    <property type="entry name" value="Soluble quinoprotein glucose dehydrogenase"/>
    <property type="match status" value="1"/>
</dbReference>
<evidence type="ECO:0000256" key="2">
    <source>
        <dbReference type="SAM" id="SignalP"/>
    </source>
</evidence>
<evidence type="ECO:0000259" key="3">
    <source>
        <dbReference type="Pfam" id="PF07995"/>
    </source>
</evidence>
<reference evidence="5" key="1">
    <citation type="journal article" date="2019" name="Int. J. Syst. Evol. Microbiol.">
        <title>The Global Catalogue of Microorganisms (GCM) 10K type strain sequencing project: providing services to taxonomists for standard genome sequencing and annotation.</title>
        <authorList>
            <consortium name="The Broad Institute Genomics Platform"/>
            <consortium name="The Broad Institute Genome Sequencing Center for Infectious Disease"/>
            <person name="Wu L."/>
            <person name="Ma J."/>
        </authorList>
    </citation>
    <scope>NUCLEOTIDE SEQUENCE [LARGE SCALE GENOMIC DNA]</scope>
    <source>
        <strain evidence="5">CCM 8653</strain>
    </source>
</reference>
<feature type="compositionally biased region" description="Acidic residues" evidence="1">
    <location>
        <begin position="332"/>
        <end position="343"/>
    </location>
</feature>